<dbReference type="InterPro" id="IPR013986">
    <property type="entry name" value="DExx_box_DNA_helicase_dom_sf"/>
</dbReference>
<keyword evidence="4" id="KW-0067">ATP-binding</keyword>
<evidence type="ECO:0000256" key="3">
    <source>
        <dbReference type="ARBA" id="ARBA00022806"/>
    </source>
</evidence>
<dbReference type="InterPro" id="IPR000212">
    <property type="entry name" value="DNA_helicase_UvrD/REP"/>
</dbReference>
<evidence type="ECO:0000256" key="2">
    <source>
        <dbReference type="ARBA" id="ARBA00022801"/>
    </source>
</evidence>
<organism evidence="6">
    <name type="scientific">marine sediment metagenome</name>
    <dbReference type="NCBI Taxonomy" id="412755"/>
    <lineage>
        <taxon>unclassified sequences</taxon>
        <taxon>metagenomes</taxon>
        <taxon>ecological metagenomes</taxon>
    </lineage>
</organism>
<dbReference type="PANTHER" id="PTHR11070:SF67">
    <property type="entry name" value="DNA 3'-5' HELICASE"/>
    <property type="match status" value="1"/>
</dbReference>
<reference evidence="6" key="1">
    <citation type="journal article" date="2015" name="Nature">
        <title>Complex archaea that bridge the gap between prokaryotes and eukaryotes.</title>
        <authorList>
            <person name="Spang A."/>
            <person name="Saw J.H."/>
            <person name="Jorgensen S.L."/>
            <person name="Zaremba-Niedzwiedzka K."/>
            <person name="Martijn J."/>
            <person name="Lind A.E."/>
            <person name="van Eijk R."/>
            <person name="Schleper C."/>
            <person name="Guy L."/>
            <person name="Ettema T.J."/>
        </authorList>
    </citation>
    <scope>NUCLEOTIDE SEQUENCE</scope>
</reference>
<comment type="caution">
    <text evidence="6">The sequence shown here is derived from an EMBL/GenBank/DDBJ whole genome shotgun (WGS) entry which is preliminary data.</text>
</comment>
<dbReference type="CDD" id="cd17932">
    <property type="entry name" value="DEXQc_UvrD"/>
    <property type="match status" value="1"/>
</dbReference>
<dbReference type="AlphaFoldDB" id="A0A0F9S561"/>
<dbReference type="Pfam" id="PF00580">
    <property type="entry name" value="UvrD-helicase"/>
    <property type="match status" value="1"/>
</dbReference>
<dbReference type="GO" id="GO:0000725">
    <property type="term" value="P:recombinational repair"/>
    <property type="evidence" value="ECO:0007669"/>
    <property type="project" value="TreeGrafter"/>
</dbReference>
<keyword evidence="2" id="KW-0378">Hydrolase</keyword>
<dbReference type="InterPro" id="IPR014016">
    <property type="entry name" value="UvrD-like_ATP-bd"/>
</dbReference>
<dbReference type="EMBL" id="LAZR01002266">
    <property type="protein sequence ID" value="KKN32226.1"/>
    <property type="molecule type" value="Genomic_DNA"/>
</dbReference>
<feature type="domain" description="UvrD-like helicase ATP-binding" evidence="5">
    <location>
        <begin position="312"/>
        <end position="647"/>
    </location>
</feature>
<protein>
    <recommendedName>
        <fullName evidence="5">UvrD-like helicase ATP-binding domain-containing protein</fullName>
    </recommendedName>
</protein>
<evidence type="ECO:0000256" key="4">
    <source>
        <dbReference type="ARBA" id="ARBA00022840"/>
    </source>
</evidence>
<dbReference type="InterPro" id="IPR027417">
    <property type="entry name" value="P-loop_NTPase"/>
</dbReference>
<dbReference type="PANTHER" id="PTHR11070">
    <property type="entry name" value="UVRD / RECB / PCRA DNA HELICASE FAMILY MEMBER"/>
    <property type="match status" value="1"/>
</dbReference>
<dbReference type="GO" id="GO:0043138">
    <property type="term" value="F:3'-5' DNA helicase activity"/>
    <property type="evidence" value="ECO:0007669"/>
    <property type="project" value="TreeGrafter"/>
</dbReference>
<evidence type="ECO:0000256" key="1">
    <source>
        <dbReference type="ARBA" id="ARBA00022741"/>
    </source>
</evidence>
<evidence type="ECO:0000259" key="5">
    <source>
        <dbReference type="PROSITE" id="PS51198"/>
    </source>
</evidence>
<dbReference type="GO" id="GO:0005829">
    <property type="term" value="C:cytosol"/>
    <property type="evidence" value="ECO:0007669"/>
    <property type="project" value="TreeGrafter"/>
</dbReference>
<dbReference type="PROSITE" id="PS51198">
    <property type="entry name" value="UVRD_HELICASE_ATP_BIND"/>
    <property type="match status" value="1"/>
</dbReference>
<keyword evidence="3" id="KW-0347">Helicase</keyword>
<accession>A0A0F9S561</accession>
<sequence>MNDSTHLFPADFVARDLQVSIRNNKICIKKNGKSTYSEYTEKDLWDEEILNDTYEVCKKIITHITNTSLDETSYNNKKIVSLDIRATTWGPKAREGFVSVLGICILDLKTNKKGIVDLEVKQFFNMNRKKEDAPKLLELTRNSIEDADILLIFNKGSTIQILKRIIEDNDLNFEFPKNIVDLNRPFINIEELEENLNEITGFQRVHSFNSDYGKYYKSFKGRTSREIDKEIDPIGITNIINVLEFLFIFLIMDKPKIKKQPLVRTIKKLVTEEVSEIFDNIIEMYLSKTQPLPSLIEEERFMEFVEIINKNPFNSNQRDAILSPYNKPCYIVAGPGSGKTTVLVFRILKFIFVDGLLPENILATTFTKKAARELKGRIIDKGYQLVELIKRWKGDDSYQKILKKFDLNRIIVGTLDGICEEILVHDFRPTVVQLNPIDEVVAKGIFRRKGLEETIKAEGYDRSEIMERMREFATEFEGAWGMNYRKLIEFLKNIHDRLVQEQISLKTFEEHLSKQSYNEELIDIVIKIYRNYKTYLEINGLLDFGLLEEKFLQNLNEPTYDIFVSQLKAILVDEYQDTNYLQERIYFSLAKKTNGAITVVGDDDQSLYRFRGAIVNLIKYFPTRIKDELDFAIESEPIYLNINYRSTRTIIDFYNAFLQLDDSYYNRTAGGAARIEGKPLVAFPGNGDETEDLPIILLLKDDVIDLAVAIGDIINDIFNGSGITFTVNGSGDSRKITIQRGREEKNIYIDAVLLASSPRENSSSGNPTLMNYLRAELENHGIKVFNPRGFEIQEIFEVRILLGLILLCLDPSDKIRENLGTYDEVRALIRSWRLSAIQFASDNIEKGTESKLDDFIKHWQKRESTKKTQKWPQSVPILELLYKLSTWLPIFHNDPEYILYLESIVSLIDKIAEFSPWRSEFTRFIIKDGNRIDIEEACIKDFYYNFFISIANGDLELNEDLIENIPEDRFNIMSIHQSKGLEFPLVFVDVCSSFKINSSGQRFKRFPDKISGSYAYEEILSEIQNSPIDGRTILDHMFDDLVRQNFVAYSRTQSLLILVGINPTTKSFRNKGLFLPNVALGFSRDSYHHWNRKDGNYPWYENNDLEE</sequence>
<name>A0A0F9S561_9ZZZZ</name>
<keyword evidence="1" id="KW-0547">Nucleotide-binding</keyword>
<gene>
    <name evidence="6" type="ORF">LCGC14_0816000</name>
</gene>
<dbReference type="GO" id="GO:0005524">
    <property type="term" value="F:ATP binding"/>
    <property type="evidence" value="ECO:0007669"/>
    <property type="project" value="UniProtKB-KW"/>
</dbReference>
<dbReference type="SUPFAM" id="SSF52540">
    <property type="entry name" value="P-loop containing nucleoside triphosphate hydrolases"/>
    <property type="match status" value="1"/>
</dbReference>
<dbReference type="GO" id="GO:0003677">
    <property type="term" value="F:DNA binding"/>
    <property type="evidence" value="ECO:0007669"/>
    <property type="project" value="InterPro"/>
</dbReference>
<dbReference type="GO" id="GO:0016787">
    <property type="term" value="F:hydrolase activity"/>
    <property type="evidence" value="ECO:0007669"/>
    <property type="project" value="UniProtKB-KW"/>
</dbReference>
<evidence type="ECO:0000313" key="6">
    <source>
        <dbReference type="EMBL" id="KKN32226.1"/>
    </source>
</evidence>
<dbReference type="Gene3D" id="1.10.10.160">
    <property type="match status" value="1"/>
</dbReference>
<dbReference type="Gene3D" id="3.40.50.300">
    <property type="entry name" value="P-loop containing nucleotide triphosphate hydrolases"/>
    <property type="match status" value="2"/>
</dbReference>
<proteinExistence type="predicted"/>